<gene>
    <name evidence="4" type="ORF">MJA45_24385</name>
</gene>
<keyword evidence="2" id="KW-0378">Hydrolase</keyword>
<evidence type="ECO:0000313" key="4">
    <source>
        <dbReference type="EMBL" id="WNQ10723.1"/>
    </source>
</evidence>
<keyword evidence="1" id="KW-0479">Metal-binding</keyword>
<dbReference type="Pfam" id="PF00884">
    <property type="entry name" value="Sulfatase"/>
    <property type="match status" value="1"/>
</dbReference>
<dbReference type="InterPro" id="IPR017850">
    <property type="entry name" value="Alkaline_phosphatase_core_sf"/>
</dbReference>
<protein>
    <submittedName>
        <fullName evidence="4">Sulfatase-like hydrolase/transferase</fullName>
    </submittedName>
</protein>
<dbReference type="GO" id="GO:0046872">
    <property type="term" value="F:metal ion binding"/>
    <property type="evidence" value="ECO:0007669"/>
    <property type="project" value="UniProtKB-KW"/>
</dbReference>
<evidence type="ECO:0000256" key="1">
    <source>
        <dbReference type="ARBA" id="ARBA00022723"/>
    </source>
</evidence>
<feature type="domain" description="Sulfatase N-terminal" evidence="3">
    <location>
        <begin position="13"/>
        <end position="373"/>
    </location>
</feature>
<sequence>MTQPSEAGSVSRPNILIFMTDQQQAQVVQPGHPCRLPHVRRLAAEGLSFSRVYPPMAHCSPARASFMTGLYPSQHGIHNNVSNEQAIGRSLKPGTETFSEKLKDAGYGLFFTGKWHVSGTENPRDRGWEELSVKAGTDVYMGVRRETWPTLAPVLREEAGRGRHRGEIVRPGWGNVQLYGTSPLTYEQTEDYQVVRRGIEQLEELQGGDRPWCLYIGTTGPHDPFIVPEPYASLYDPKQIALPPNYRDSLKDKPGLYRRMRRNFDQLDESEVRESIAHYWGYCTMMDDMLGEVLETLERCGMQDNTLVLFLSDHGEHAGAHGLYAKGLSHFEEGYRVPCVMRWPGGMAHPGRSEDAFVSLADLAPTLLEAAGVEPLSRCAGRSLLPFLANGKPAGWRTSMYTQCDGVEVYHTSRMVRTDRYKFVYHPTDIDELYDLHADPYELTNLAELEALEPVKRDMYRLMWENAFRYEDTIFNKYLTVATADYGPLDAIVNERPSQVQAD</sequence>
<name>A0AA96REZ2_9BACL</name>
<dbReference type="KEGG" id="paun:MJA45_24385"/>
<dbReference type="GO" id="GO:0005737">
    <property type="term" value="C:cytoplasm"/>
    <property type="evidence" value="ECO:0007669"/>
    <property type="project" value="TreeGrafter"/>
</dbReference>
<dbReference type="PANTHER" id="PTHR45953:SF1">
    <property type="entry name" value="IDURONATE 2-SULFATASE"/>
    <property type="match status" value="1"/>
</dbReference>
<evidence type="ECO:0000259" key="3">
    <source>
        <dbReference type="Pfam" id="PF00884"/>
    </source>
</evidence>
<dbReference type="Gene3D" id="3.40.720.10">
    <property type="entry name" value="Alkaline Phosphatase, subunit A"/>
    <property type="match status" value="1"/>
</dbReference>
<evidence type="ECO:0000256" key="2">
    <source>
        <dbReference type="ARBA" id="ARBA00022801"/>
    </source>
</evidence>
<dbReference type="InterPro" id="IPR000917">
    <property type="entry name" value="Sulfatase_N"/>
</dbReference>
<keyword evidence="5" id="KW-1185">Reference proteome</keyword>
<reference evidence="4 5" key="1">
    <citation type="submission" date="2022-02" db="EMBL/GenBank/DDBJ databases">
        <title>Paenibacillus sp. MBLB1776 Whole Genome Shotgun Sequencing.</title>
        <authorList>
            <person name="Hwang C.Y."/>
            <person name="Cho E.-S."/>
            <person name="Seo M.-J."/>
        </authorList>
    </citation>
    <scope>NUCLEOTIDE SEQUENCE [LARGE SCALE GENOMIC DNA]</scope>
    <source>
        <strain evidence="4 5">MBLB1776</strain>
    </source>
</reference>
<dbReference type="CDD" id="cd16033">
    <property type="entry name" value="sulfatase_like"/>
    <property type="match status" value="1"/>
</dbReference>
<dbReference type="EMBL" id="CP130318">
    <property type="protein sequence ID" value="WNQ10723.1"/>
    <property type="molecule type" value="Genomic_DNA"/>
</dbReference>
<proteinExistence type="predicted"/>
<evidence type="ECO:0000313" key="5">
    <source>
        <dbReference type="Proteomes" id="UP001305702"/>
    </source>
</evidence>
<organism evidence="4 5">
    <name type="scientific">Paenibacillus aurantius</name>
    <dbReference type="NCBI Taxonomy" id="2918900"/>
    <lineage>
        <taxon>Bacteria</taxon>
        <taxon>Bacillati</taxon>
        <taxon>Bacillota</taxon>
        <taxon>Bacilli</taxon>
        <taxon>Bacillales</taxon>
        <taxon>Paenibacillaceae</taxon>
        <taxon>Paenibacillus</taxon>
    </lineage>
</organism>
<dbReference type="RefSeq" id="WP_315604497.1">
    <property type="nucleotide sequence ID" value="NZ_CP130318.1"/>
</dbReference>
<accession>A0AA96REZ2</accession>
<dbReference type="PANTHER" id="PTHR45953">
    <property type="entry name" value="IDURONATE 2-SULFATASE"/>
    <property type="match status" value="1"/>
</dbReference>
<dbReference type="GO" id="GO:0008484">
    <property type="term" value="F:sulfuric ester hydrolase activity"/>
    <property type="evidence" value="ECO:0007669"/>
    <property type="project" value="TreeGrafter"/>
</dbReference>
<dbReference type="AlphaFoldDB" id="A0AA96REZ2"/>
<dbReference type="Proteomes" id="UP001305702">
    <property type="component" value="Chromosome"/>
</dbReference>
<dbReference type="SUPFAM" id="SSF53649">
    <property type="entry name" value="Alkaline phosphatase-like"/>
    <property type="match status" value="1"/>
</dbReference>